<evidence type="ECO:0000313" key="2">
    <source>
        <dbReference type="Proteomes" id="UP000035425"/>
    </source>
</evidence>
<gene>
    <name evidence="1" type="ORF">FrCorBMG51_23885</name>
</gene>
<dbReference type="Gene3D" id="3.30.70.20">
    <property type="match status" value="1"/>
</dbReference>
<evidence type="ECO:0000313" key="1">
    <source>
        <dbReference type="EMBL" id="KLL09584.1"/>
    </source>
</evidence>
<dbReference type="Pfam" id="PF13459">
    <property type="entry name" value="Fer4_15"/>
    <property type="match status" value="1"/>
</dbReference>
<comment type="caution">
    <text evidence="1">The sequence shown here is derived from an EMBL/GenBank/DDBJ whole genome shotgun (WGS) entry which is preliminary data.</text>
</comment>
<sequence length="61" mass="6618">MDITVCEAKRQCNLIDPALFSLDSQGYSNIGIAREVPDGDEDQAEQGMHACPVQALSTYSD</sequence>
<keyword evidence="2" id="KW-1185">Reference proteome</keyword>
<dbReference type="SUPFAM" id="SSF54862">
    <property type="entry name" value="4Fe-4S ferredoxins"/>
    <property type="match status" value="1"/>
</dbReference>
<organism evidence="1 2">
    <name type="scientific">Protofrankia coriariae</name>
    <dbReference type="NCBI Taxonomy" id="1562887"/>
    <lineage>
        <taxon>Bacteria</taxon>
        <taxon>Bacillati</taxon>
        <taxon>Actinomycetota</taxon>
        <taxon>Actinomycetes</taxon>
        <taxon>Frankiales</taxon>
        <taxon>Frankiaceae</taxon>
        <taxon>Protofrankia</taxon>
    </lineage>
</organism>
<name>A0ABR5EYQ5_9ACTN</name>
<accession>A0ABR5EYQ5</accession>
<dbReference type="EMBL" id="JWIO01000075">
    <property type="protein sequence ID" value="KLL09584.1"/>
    <property type="molecule type" value="Genomic_DNA"/>
</dbReference>
<dbReference type="Proteomes" id="UP000035425">
    <property type="component" value="Unassembled WGS sequence"/>
</dbReference>
<reference evidence="1 2" key="1">
    <citation type="submission" date="2014-12" db="EMBL/GenBank/DDBJ databases">
        <title>Frankia sp. BMG5.1 draft genome.</title>
        <authorList>
            <person name="Gtari M."/>
            <person name="Ghodhbane-Gtari F."/>
            <person name="Nouioui I."/>
            <person name="Ktari A."/>
            <person name="Hezbri K."/>
            <person name="Mimouni W."/>
            <person name="Sbissi I."/>
            <person name="Ayari A."/>
            <person name="Yamanaka T."/>
            <person name="Normand P."/>
            <person name="Tisa L.S."/>
            <person name="Boudabous A."/>
        </authorList>
    </citation>
    <scope>NUCLEOTIDE SEQUENCE [LARGE SCALE GENOMIC DNA]</scope>
    <source>
        <strain evidence="1 2">BMG5.1</strain>
    </source>
</reference>
<evidence type="ECO:0008006" key="3">
    <source>
        <dbReference type="Google" id="ProtNLM"/>
    </source>
</evidence>
<protein>
    <recommendedName>
        <fullName evidence="3">Ferredoxin</fullName>
    </recommendedName>
</protein>
<proteinExistence type="predicted"/>